<keyword evidence="2" id="KW-1185">Reference proteome</keyword>
<dbReference type="RefSeq" id="WP_269884505.1">
    <property type="nucleotide sequence ID" value="NZ_JAQAGZ010000020.1"/>
</dbReference>
<dbReference type="EMBL" id="JAQAGZ010000020">
    <property type="protein sequence ID" value="MCZ8515977.1"/>
    <property type="molecule type" value="Genomic_DNA"/>
</dbReference>
<sequence>MNDSFIRIKGLEGELKLSHKKRDFGLTVSTKELVFQKPHVNYHMMLEDILSITPFELPLGARSIRFDSSRSSGTETVGLDPGMPHYRLFIRGATIHNRSGIFSLGAAQFILPIHEDLLMAISKYGGLNPIP</sequence>
<organism evidence="1 2">
    <name type="scientific">Paenibacillus gyeongsangnamensis</name>
    <dbReference type="NCBI Taxonomy" id="3388067"/>
    <lineage>
        <taxon>Bacteria</taxon>
        <taxon>Bacillati</taxon>
        <taxon>Bacillota</taxon>
        <taxon>Bacilli</taxon>
        <taxon>Bacillales</taxon>
        <taxon>Paenibacillaceae</taxon>
        <taxon>Paenibacillus</taxon>
    </lineage>
</organism>
<name>A0ABT4QGQ8_9BACL</name>
<proteinExistence type="predicted"/>
<evidence type="ECO:0000313" key="2">
    <source>
        <dbReference type="Proteomes" id="UP001527882"/>
    </source>
</evidence>
<protein>
    <submittedName>
        <fullName evidence="1">Uncharacterized protein</fullName>
    </submittedName>
</protein>
<accession>A0ABT4QGQ8</accession>
<evidence type="ECO:0000313" key="1">
    <source>
        <dbReference type="EMBL" id="MCZ8515977.1"/>
    </source>
</evidence>
<comment type="caution">
    <text evidence="1">The sequence shown here is derived from an EMBL/GenBank/DDBJ whole genome shotgun (WGS) entry which is preliminary data.</text>
</comment>
<dbReference type="Proteomes" id="UP001527882">
    <property type="component" value="Unassembled WGS sequence"/>
</dbReference>
<reference evidence="1 2" key="1">
    <citation type="submission" date="2022-12" db="EMBL/GenBank/DDBJ databases">
        <title>Draft genome sequence of Paenibacillus sp. dW9.</title>
        <authorList>
            <person name="Choi E.-W."/>
            <person name="Kim D.-U."/>
        </authorList>
    </citation>
    <scope>NUCLEOTIDE SEQUENCE [LARGE SCALE GENOMIC DNA]</scope>
    <source>
        <strain evidence="2">dW9</strain>
    </source>
</reference>
<gene>
    <name evidence="1" type="ORF">O9H85_26965</name>
</gene>